<protein>
    <recommendedName>
        <fullName evidence="5">biotin--[biotin carboxyl-carrier protein] ligase</fullName>
        <ecNumber evidence="5">6.3.4.15</ecNumber>
    </recommendedName>
</protein>
<evidence type="ECO:0000256" key="4">
    <source>
        <dbReference type="ARBA" id="ARBA00023267"/>
    </source>
</evidence>
<comment type="caution">
    <text evidence="8">The sequence shown here is derived from an EMBL/GenBank/DDBJ whole genome shotgun (WGS) entry which is preliminary data.</text>
</comment>
<keyword evidence="9" id="KW-1185">Reference proteome</keyword>
<keyword evidence="4" id="KW-0092">Biotin</keyword>
<dbReference type="InterPro" id="IPR008988">
    <property type="entry name" value="Transcriptional_repressor_C"/>
</dbReference>
<dbReference type="InterPro" id="IPR004408">
    <property type="entry name" value="Biotin_CoA_COase_ligase"/>
</dbReference>
<evidence type="ECO:0000256" key="6">
    <source>
        <dbReference type="ARBA" id="ARBA00047846"/>
    </source>
</evidence>
<dbReference type="Pfam" id="PF02237">
    <property type="entry name" value="BPL_C"/>
    <property type="match status" value="1"/>
</dbReference>
<dbReference type="GO" id="GO:0005737">
    <property type="term" value="C:cytoplasm"/>
    <property type="evidence" value="ECO:0007669"/>
    <property type="project" value="TreeGrafter"/>
</dbReference>
<dbReference type="InterPro" id="IPR045864">
    <property type="entry name" value="aa-tRNA-synth_II/BPL/LPL"/>
</dbReference>
<keyword evidence="1 8" id="KW-0436">Ligase</keyword>
<feature type="domain" description="BPL/LPL catalytic" evidence="7">
    <location>
        <begin position="14"/>
        <end position="193"/>
    </location>
</feature>
<proteinExistence type="predicted"/>
<reference evidence="9" key="1">
    <citation type="submission" date="2018-05" db="EMBL/GenBank/DDBJ databases">
        <title>Zavarzinia sp. HR-AS.</title>
        <authorList>
            <person name="Lee Y."/>
            <person name="Jeon C.O."/>
        </authorList>
    </citation>
    <scope>NUCLEOTIDE SEQUENCE [LARGE SCALE GENOMIC DNA]</scope>
    <source>
        <strain evidence="9">DSM 1231</strain>
    </source>
</reference>
<dbReference type="EMBL" id="QGLF01000001">
    <property type="protein sequence ID" value="PWR23850.1"/>
    <property type="molecule type" value="Genomic_DNA"/>
</dbReference>
<evidence type="ECO:0000313" key="8">
    <source>
        <dbReference type="EMBL" id="PWR23850.1"/>
    </source>
</evidence>
<dbReference type="GO" id="GO:0005524">
    <property type="term" value="F:ATP binding"/>
    <property type="evidence" value="ECO:0007669"/>
    <property type="project" value="UniProtKB-KW"/>
</dbReference>
<evidence type="ECO:0000256" key="2">
    <source>
        <dbReference type="ARBA" id="ARBA00022741"/>
    </source>
</evidence>
<keyword evidence="2" id="KW-0547">Nucleotide-binding</keyword>
<dbReference type="InterPro" id="IPR004143">
    <property type="entry name" value="BPL_LPL_catalytic"/>
</dbReference>
<sequence length="264" mass="27939">MAETLYPGFERPAIAGWRVLHFPELDSTNEEARRRAQQGDEGDLALYADRQHAGRGRRGRAWVSGEGNLFLSCLLRPAVGPARAAELSFATALAAHDALSAATGLGPRFQLKWPNDLLLDGAKVAGILLESATGRDGGLEFLVIGIGVNLAAFPAETPYPATSVAATLGRAVAPLDLIAAFLPRLSHWITVWEREGFAGIRDAWAARAAGLGERITVRLAHETLEGVFSGLRLDGALDLRLDSGAVRAVTAGDVFLPGTEGAGR</sequence>
<dbReference type="InterPro" id="IPR003142">
    <property type="entry name" value="BPL_C"/>
</dbReference>
<keyword evidence="3" id="KW-0067">ATP-binding</keyword>
<dbReference type="NCBIfam" id="TIGR00121">
    <property type="entry name" value="birA_ligase"/>
    <property type="match status" value="1"/>
</dbReference>
<dbReference type="Pfam" id="PF03099">
    <property type="entry name" value="BPL_LplA_LipB"/>
    <property type="match status" value="1"/>
</dbReference>
<dbReference type="AlphaFoldDB" id="A0A317ECK1"/>
<evidence type="ECO:0000256" key="3">
    <source>
        <dbReference type="ARBA" id="ARBA00022840"/>
    </source>
</evidence>
<dbReference type="Gene3D" id="2.30.30.100">
    <property type="match status" value="1"/>
</dbReference>
<dbReference type="Gene3D" id="3.30.930.10">
    <property type="entry name" value="Bira Bifunctional Protein, Domain 2"/>
    <property type="match status" value="1"/>
</dbReference>
<organism evidence="8 9">
    <name type="scientific">Zavarzinia compransoris</name>
    <dbReference type="NCBI Taxonomy" id="1264899"/>
    <lineage>
        <taxon>Bacteria</taxon>
        <taxon>Pseudomonadati</taxon>
        <taxon>Pseudomonadota</taxon>
        <taxon>Alphaproteobacteria</taxon>
        <taxon>Rhodospirillales</taxon>
        <taxon>Zavarziniaceae</taxon>
        <taxon>Zavarzinia</taxon>
    </lineage>
</organism>
<evidence type="ECO:0000313" key="9">
    <source>
        <dbReference type="Proteomes" id="UP000246077"/>
    </source>
</evidence>
<dbReference type="PANTHER" id="PTHR12835">
    <property type="entry name" value="BIOTIN PROTEIN LIGASE"/>
    <property type="match status" value="1"/>
</dbReference>
<dbReference type="SUPFAM" id="SSF50037">
    <property type="entry name" value="C-terminal domain of transcriptional repressors"/>
    <property type="match status" value="1"/>
</dbReference>
<comment type="catalytic activity">
    <reaction evidence="6">
        <text>biotin + L-lysyl-[protein] + ATP = N(6)-biotinyl-L-lysyl-[protein] + AMP + diphosphate + H(+)</text>
        <dbReference type="Rhea" id="RHEA:11756"/>
        <dbReference type="Rhea" id="RHEA-COMP:9752"/>
        <dbReference type="Rhea" id="RHEA-COMP:10505"/>
        <dbReference type="ChEBI" id="CHEBI:15378"/>
        <dbReference type="ChEBI" id="CHEBI:29969"/>
        <dbReference type="ChEBI" id="CHEBI:30616"/>
        <dbReference type="ChEBI" id="CHEBI:33019"/>
        <dbReference type="ChEBI" id="CHEBI:57586"/>
        <dbReference type="ChEBI" id="CHEBI:83144"/>
        <dbReference type="ChEBI" id="CHEBI:456215"/>
        <dbReference type="EC" id="6.3.4.15"/>
    </reaction>
</comment>
<dbReference type="Proteomes" id="UP000246077">
    <property type="component" value="Unassembled WGS sequence"/>
</dbReference>
<dbReference type="RefSeq" id="WP_109919880.1">
    <property type="nucleotide sequence ID" value="NZ_QGLF01000001.1"/>
</dbReference>
<gene>
    <name evidence="8" type="ORF">DKG75_04640</name>
</gene>
<dbReference type="GO" id="GO:0004077">
    <property type="term" value="F:biotin--[biotin carboxyl-carrier protein] ligase activity"/>
    <property type="evidence" value="ECO:0007669"/>
    <property type="project" value="UniProtKB-EC"/>
</dbReference>
<dbReference type="SUPFAM" id="SSF55681">
    <property type="entry name" value="Class II aaRS and biotin synthetases"/>
    <property type="match status" value="1"/>
</dbReference>
<dbReference type="EC" id="6.3.4.15" evidence="5"/>
<dbReference type="PANTHER" id="PTHR12835:SF5">
    <property type="entry name" value="BIOTIN--PROTEIN LIGASE"/>
    <property type="match status" value="1"/>
</dbReference>
<dbReference type="OrthoDB" id="9807064at2"/>
<evidence type="ECO:0000256" key="1">
    <source>
        <dbReference type="ARBA" id="ARBA00022598"/>
    </source>
</evidence>
<evidence type="ECO:0000256" key="5">
    <source>
        <dbReference type="ARBA" id="ARBA00024227"/>
    </source>
</evidence>
<evidence type="ECO:0000259" key="7">
    <source>
        <dbReference type="PROSITE" id="PS51733"/>
    </source>
</evidence>
<accession>A0A317ECK1</accession>
<dbReference type="CDD" id="cd16442">
    <property type="entry name" value="BPL"/>
    <property type="match status" value="1"/>
</dbReference>
<dbReference type="PROSITE" id="PS51733">
    <property type="entry name" value="BPL_LPL_CATALYTIC"/>
    <property type="match status" value="1"/>
</dbReference>
<name>A0A317ECK1_9PROT</name>